<dbReference type="EMBL" id="BPLR01002485">
    <property type="protein sequence ID" value="GIX74228.1"/>
    <property type="molecule type" value="Genomic_DNA"/>
</dbReference>
<accession>A0AAV4MPC8</accession>
<dbReference type="Proteomes" id="UP001054945">
    <property type="component" value="Unassembled WGS sequence"/>
</dbReference>
<evidence type="ECO:0000313" key="1">
    <source>
        <dbReference type="EMBL" id="GIX74228.1"/>
    </source>
</evidence>
<protein>
    <submittedName>
        <fullName evidence="1">Uncharacterized protein</fullName>
    </submittedName>
</protein>
<comment type="caution">
    <text evidence="1">The sequence shown here is derived from an EMBL/GenBank/DDBJ whole genome shotgun (WGS) entry which is preliminary data.</text>
</comment>
<sequence>MKSLPSCEWFVPQSDCSESGPREPDRGGPLYLAERKKVYNFRTSGFYFDKCLYSSTLLFLEVLFKGPLRDFFISCPCLMKILLCDLHKDDSDSKFPQMFTSTSLA</sequence>
<proteinExistence type="predicted"/>
<gene>
    <name evidence="1" type="ORF">CEXT_525681</name>
</gene>
<evidence type="ECO:0000313" key="2">
    <source>
        <dbReference type="Proteomes" id="UP001054945"/>
    </source>
</evidence>
<reference evidence="1 2" key="1">
    <citation type="submission" date="2021-06" db="EMBL/GenBank/DDBJ databases">
        <title>Caerostris extrusa draft genome.</title>
        <authorList>
            <person name="Kono N."/>
            <person name="Arakawa K."/>
        </authorList>
    </citation>
    <scope>NUCLEOTIDE SEQUENCE [LARGE SCALE GENOMIC DNA]</scope>
</reference>
<dbReference type="AlphaFoldDB" id="A0AAV4MPC8"/>
<keyword evidence="2" id="KW-1185">Reference proteome</keyword>
<organism evidence="1 2">
    <name type="scientific">Caerostris extrusa</name>
    <name type="common">Bark spider</name>
    <name type="synonym">Caerostris bankana</name>
    <dbReference type="NCBI Taxonomy" id="172846"/>
    <lineage>
        <taxon>Eukaryota</taxon>
        <taxon>Metazoa</taxon>
        <taxon>Ecdysozoa</taxon>
        <taxon>Arthropoda</taxon>
        <taxon>Chelicerata</taxon>
        <taxon>Arachnida</taxon>
        <taxon>Araneae</taxon>
        <taxon>Araneomorphae</taxon>
        <taxon>Entelegynae</taxon>
        <taxon>Araneoidea</taxon>
        <taxon>Araneidae</taxon>
        <taxon>Caerostris</taxon>
    </lineage>
</organism>
<name>A0AAV4MPC8_CAEEX</name>